<organism evidence="3 4">
    <name type="scientific">Peptoniphilus ovalis</name>
    <dbReference type="NCBI Taxonomy" id="2841503"/>
    <lineage>
        <taxon>Bacteria</taxon>
        <taxon>Bacillati</taxon>
        <taxon>Bacillota</taxon>
        <taxon>Tissierellia</taxon>
        <taxon>Tissierellales</taxon>
        <taxon>Peptoniphilaceae</taxon>
        <taxon>Peptoniphilus</taxon>
    </lineage>
</organism>
<dbReference type="Proteomes" id="UP000783742">
    <property type="component" value="Unassembled WGS sequence"/>
</dbReference>
<dbReference type="RefSeq" id="WP_216548957.1">
    <property type="nucleotide sequence ID" value="NZ_JAHLQO010000003.1"/>
</dbReference>
<dbReference type="EMBL" id="JAHLQO010000003">
    <property type="protein sequence ID" value="MBU5669109.1"/>
    <property type="molecule type" value="Genomic_DNA"/>
</dbReference>
<comment type="caution">
    <text evidence="3">The sequence shown here is derived from an EMBL/GenBank/DDBJ whole genome shotgun (WGS) entry which is preliminary data.</text>
</comment>
<proteinExistence type="predicted"/>
<dbReference type="PIRSF" id="PIRSF004553">
    <property type="entry name" value="CHP00095"/>
    <property type="match status" value="1"/>
</dbReference>
<dbReference type="PROSITE" id="PS00092">
    <property type="entry name" value="N6_MTASE"/>
    <property type="match status" value="1"/>
</dbReference>
<dbReference type="EC" id="2.1.1.171" evidence="3"/>
<evidence type="ECO:0000256" key="1">
    <source>
        <dbReference type="ARBA" id="ARBA00022603"/>
    </source>
</evidence>
<accession>A0ABS6FGL7</accession>
<dbReference type="GO" id="GO:0052913">
    <property type="term" value="F:16S rRNA (guanine(966)-N(2))-methyltransferase activity"/>
    <property type="evidence" value="ECO:0007669"/>
    <property type="project" value="UniProtKB-EC"/>
</dbReference>
<reference evidence="3 4" key="1">
    <citation type="submission" date="2021-06" db="EMBL/GenBank/DDBJ databases">
        <authorList>
            <person name="Sun Q."/>
            <person name="Li D."/>
        </authorList>
    </citation>
    <scope>NUCLEOTIDE SEQUENCE [LARGE SCALE GENOMIC DNA]</scope>
    <source>
        <strain evidence="3 4">MSJ-1</strain>
    </source>
</reference>
<sequence length="188" mass="21499">MRVISGTRRGLKLKAPQGLDTRPTEDRVKESVYNILGQNFHGAVVLDLFCGSGANGIEFISRGAEKAYFVDKSREAIDALKFNISKAKFEDEAVIIEDYMNKAIRNFDIKFDYIYMDPPFDRMDLYKKAFKSIAENKILKPDGRLIIEYKSENNLLMYPGFIEIKNKKYGNTSIAIWGWDENEGNICG</sequence>
<dbReference type="PANTHER" id="PTHR43542">
    <property type="entry name" value="METHYLTRANSFERASE"/>
    <property type="match status" value="1"/>
</dbReference>
<dbReference type="InterPro" id="IPR004398">
    <property type="entry name" value="RNA_MeTrfase_RsmD"/>
</dbReference>
<keyword evidence="4" id="KW-1185">Reference proteome</keyword>
<dbReference type="CDD" id="cd02440">
    <property type="entry name" value="AdoMet_MTases"/>
    <property type="match status" value="1"/>
</dbReference>
<dbReference type="NCBIfam" id="TIGR00095">
    <property type="entry name" value="16S rRNA (guanine(966)-N(2))-methyltransferase RsmD"/>
    <property type="match status" value="1"/>
</dbReference>
<dbReference type="InterPro" id="IPR002052">
    <property type="entry name" value="DNA_methylase_N6_adenine_CS"/>
</dbReference>
<gene>
    <name evidence="3" type="primary">rsmD</name>
    <name evidence="3" type="ORF">KQI68_04550</name>
</gene>
<keyword evidence="2 3" id="KW-0808">Transferase</keyword>
<protein>
    <submittedName>
        <fullName evidence="3">16S rRNA (Guanine(966)-N(2))-methyltransferase RsmD</fullName>
        <ecNumber evidence="3">2.1.1.171</ecNumber>
    </submittedName>
</protein>
<evidence type="ECO:0000313" key="3">
    <source>
        <dbReference type="EMBL" id="MBU5669109.1"/>
    </source>
</evidence>
<dbReference type="PANTHER" id="PTHR43542:SF1">
    <property type="entry name" value="METHYLTRANSFERASE"/>
    <property type="match status" value="1"/>
</dbReference>
<name>A0ABS6FGL7_9FIRM</name>
<evidence type="ECO:0000256" key="2">
    <source>
        <dbReference type="ARBA" id="ARBA00022679"/>
    </source>
</evidence>
<keyword evidence="1 3" id="KW-0489">Methyltransferase</keyword>
<evidence type="ECO:0000313" key="4">
    <source>
        <dbReference type="Proteomes" id="UP000783742"/>
    </source>
</evidence>
<dbReference type="Pfam" id="PF03602">
    <property type="entry name" value="Cons_hypoth95"/>
    <property type="match status" value="1"/>
</dbReference>